<sequence length="390" mass="41905">MKRPTAHKNDRLPVRRTNPTTPQARERVIAGLVASATSDFVYLVQWLKSGKQNGEPLQLSRWDSLRNAISHLETLDAGVQPDWRKVLTLVSREIHTSHNVQAVVTPPSKIAGGILSNLNDISQKIATGLASPDMLGRLNYMLQLTAGLAGGDELAQSIRKVSDSAEKALRGYDKPQAKPKTPKPAPPAHAIRDDQTFRLECAPLIGVDDLFVVANCLIAMSARLGRSPVSLAKRAAALKGVIQPDMLADLLELLQQDVDLNALAPPPRVKDDNTRSDGGKLVGLTGVVEGGASIGAEAQRIITAELKKHSPLTSAQRVSFDTARAGLALESDTFRVIEEIRRIAASLNWRPLAVAAHAAHKSPGIRPEIAGDVITLLAQDETLTTSNTGR</sequence>
<feature type="region of interest" description="Disordered" evidence="1">
    <location>
        <begin position="169"/>
        <end position="189"/>
    </location>
</feature>
<organism evidence="2 3">
    <name type="scientific">Citrobacter amalonaticus Y19</name>
    <dbReference type="NCBI Taxonomy" id="1261127"/>
    <lineage>
        <taxon>Bacteria</taxon>
        <taxon>Pseudomonadati</taxon>
        <taxon>Pseudomonadota</taxon>
        <taxon>Gammaproteobacteria</taxon>
        <taxon>Enterobacterales</taxon>
        <taxon>Enterobacteriaceae</taxon>
        <taxon>Citrobacter</taxon>
    </lineage>
</organism>
<accession>A0A0F6U074</accession>
<evidence type="ECO:0000313" key="3">
    <source>
        <dbReference type="Proteomes" id="UP000034085"/>
    </source>
</evidence>
<dbReference type="OrthoDB" id="6613085at2"/>
<dbReference type="Proteomes" id="UP000034085">
    <property type="component" value="Plasmid"/>
</dbReference>
<dbReference type="EMBL" id="CP011133">
    <property type="protein sequence ID" value="AKE62092.1"/>
    <property type="molecule type" value="Genomic_DNA"/>
</dbReference>
<reference evidence="2 3" key="1">
    <citation type="submission" date="2015-03" db="EMBL/GenBank/DDBJ databases">
        <title>Complete genome sequence of Citrobacter amalonaticus Y19.</title>
        <authorList>
            <person name="Park S."/>
        </authorList>
    </citation>
    <scope>NUCLEOTIDE SEQUENCE [LARGE SCALE GENOMIC DNA]</scope>
    <source>
        <strain evidence="2 3">Y19</strain>
        <plasmid evidence="3">Plasmid</plasmid>
    </source>
</reference>
<protein>
    <submittedName>
        <fullName evidence="2">Uncharacterized protein</fullName>
    </submittedName>
</protein>
<geneLocation type="plasmid" evidence="2">
    <name>unnamed</name>
</geneLocation>
<name>A0A0F6U074_CITAM</name>
<dbReference type="PATRIC" id="fig|1261127.3.peg.5462"/>
<dbReference type="RefSeq" id="WP_046498827.1">
    <property type="nucleotide sequence ID" value="NZ_CP011133.1"/>
</dbReference>
<evidence type="ECO:0000256" key="1">
    <source>
        <dbReference type="SAM" id="MobiDB-lite"/>
    </source>
</evidence>
<feature type="region of interest" description="Disordered" evidence="1">
    <location>
        <begin position="1"/>
        <end position="22"/>
    </location>
</feature>
<evidence type="ECO:0000313" key="2">
    <source>
        <dbReference type="EMBL" id="AKE62092.1"/>
    </source>
</evidence>
<keyword evidence="2" id="KW-0614">Plasmid</keyword>
<proteinExistence type="predicted"/>
<dbReference type="KEGG" id="cama:F384_26335"/>
<dbReference type="HOGENOM" id="CLU_709216_0_0_6"/>
<gene>
    <name evidence="2" type="ORF">F384_26335</name>
</gene>
<dbReference type="AlphaFoldDB" id="A0A0F6U074"/>